<dbReference type="InterPro" id="IPR036698">
    <property type="entry name" value="TM1070-like_sf"/>
</dbReference>
<reference evidence="2" key="2">
    <citation type="submission" date="2016-04" db="EMBL/GenBank/DDBJ databases">
        <title>First Complete Genome Sequence of a Subdivision 6 Acidobacterium.</title>
        <authorList>
            <person name="Huang S."/>
            <person name="Vieira S."/>
            <person name="Bunk B."/>
            <person name="Riedel T."/>
            <person name="Sproeer C."/>
            <person name="Overmann J."/>
        </authorList>
    </citation>
    <scope>NUCLEOTIDE SEQUENCE [LARGE SCALE GENOMIC DNA]</scope>
    <source>
        <strain evidence="2">DSM 100886 HEG_-6_39</strain>
    </source>
</reference>
<dbReference type="RefSeq" id="WP_110170882.1">
    <property type="nucleotide sequence ID" value="NZ_CP015136.1"/>
</dbReference>
<sequence>MRNPRFDRLAEYVGTVARLAQRPVGARHDARRGAGMRRMAVLSLVWLLSAGVNARGQSTWYLSEGAETDYFREAVVVANPTESTLTVTLTLLPQADAIFRQRAHTTTMKPRSRVTLDVRDIFGLNGSASIEVTAVDASGAPGPIVVDRTTVLPQATDPWTGQVPSMHSAGAVAATASRWYFAEGATGAFDTFVLAANPHPTETVVRATYLTSLGTTYTSMQVAPPHGRVTFWPRAEHTALAQAEFATEVESMTPGNGIAAERAQYWDNFGGAHAAAGVSQLSASWYFGQVETTAPNSPRPVAFDTFLLLYNPGNSDAAVTVHYISAAGQTVSRAHIVGSRRRVTVWVDREGAFVDTTPWNQFGMLVESSVPIVAERATYFGPPVAGAPSTPAFPWPDGHATAGLPSMSSVWAFAEGEEGVYLSLTEAIPTTVLEHTYFGVLNATPSTLAVRVDYLPERYPLISSIQCVGPRSQATINPQGLFFSNAYTGFIRFAAVLQSVTSPECPGAVAGLPFAVDRVTLRGYPPSAGHAGTGVALPPASGVPVPR</sequence>
<keyword evidence="2" id="KW-1185">Reference proteome</keyword>
<evidence type="ECO:0000313" key="1">
    <source>
        <dbReference type="EMBL" id="AMY09104.1"/>
    </source>
</evidence>
<dbReference type="Proteomes" id="UP000076079">
    <property type="component" value="Chromosome"/>
</dbReference>
<protein>
    <recommendedName>
        <fullName evidence="3">IgGFc-binding protein N-terminal domain-containing protein</fullName>
    </recommendedName>
</protein>
<reference evidence="1 2" key="1">
    <citation type="journal article" date="2016" name="Genome Announc.">
        <title>First Complete Genome Sequence of a Subdivision 6 Acidobacterium Strain.</title>
        <authorList>
            <person name="Huang S."/>
            <person name="Vieira S."/>
            <person name="Bunk B."/>
            <person name="Riedel T."/>
            <person name="Sproer C."/>
            <person name="Overmann J."/>
        </authorList>
    </citation>
    <scope>NUCLEOTIDE SEQUENCE [LARGE SCALE GENOMIC DNA]</scope>
    <source>
        <strain evidence="2">DSM 100886 HEG_-6_39</strain>
    </source>
</reference>
<gene>
    <name evidence="1" type="ORF">LuPra_02317</name>
</gene>
<proteinExistence type="predicted"/>
<dbReference type="EMBL" id="CP015136">
    <property type="protein sequence ID" value="AMY09104.1"/>
    <property type="molecule type" value="Genomic_DNA"/>
</dbReference>
<dbReference type="AlphaFoldDB" id="A0A143PMU9"/>
<name>A0A143PMU9_LUTPR</name>
<evidence type="ECO:0008006" key="3">
    <source>
        <dbReference type="Google" id="ProtNLM"/>
    </source>
</evidence>
<dbReference type="STRING" id="1855912.LuPra_02317"/>
<evidence type="ECO:0000313" key="2">
    <source>
        <dbReference type="Proteomes" id="UP000076079"/>
    </source>
</evidence>
<dbReference type="Gene3D" id="2.60.290.11">
    <property type="entry name" value="TM1070-like"/>
    <property type="match status" value="1"/>
</dbReference>
<organism evidence="1 2">
    <name type="scientific">Luteitalea pratensis</name>
    <dbReference type="NCBI Taxonomy" id="1855912"/>
    <lineage>
        <taxon>Bacteria</taxon>
        <taxon>Pseudomonadati</taxon>
        <taxon>Acidobacteriota</taxon>
        <taxon>Vicinamibacteria</taxon>
        <taxon>Vicinamibacterales</taxon>
        <taxon>Vicinamibacteraceae</taxon>
        <taxon>Luteitalea</taxon>
    </lineage>
</organism>
<dbReference type="KEGG" id="abac:LuPra_02317"/>
<accession>A0A143PMU9</accession>
<dbReference type="OrthoDB" id="135775at2"/>